<protein>
    <recommendedName>
        <fullName evidence="6">Cytochrome b5 heme-binding domain-containing protein</fullName>
    </recommendedName>
</protein>
<feature type="compositionally biased region" description="Polar residues" evidence="5">
    <location>
        <begin position="40"/>
        <end position="60"/>
    </location>
</feature>
<reference evidence="7 8" key="1">
    <citation type="submission" date="2019-05" db="EMBL/GenBank/DDBJ databases">
        <title>Mikania micrantha, genome provides insights into the molecular mechanism of rapid growth.</title>
        <authorList>
            <person name="Liu B."/>
        </authorList>
    </citation>
    <scope>NUCLEOTIDE SEQUENCE [LARGE SCALE GENOMIC DNA]</scope>
    <source>
        <strain evidence="7">NLD-2019</strain>
        <tissue evidence="7">Leaf</tissue>
    </source>
</reference>
<dbReference type="GO" id="GO:0005737">
    <property type="term" value="C:cytoplasm"/>
    <property type="evidence" value="ECO:0007669"/>
    <property type="project" value="TreeGrafter"/>
</dbReference>
<dbReference type="InterPro" id="IPR018506">
    <property type="entry name" value="Cyt_B5_heme-BS"/>
</dbReference>
<evidence type="ECO:0000256" key="5">
    <source>
        <dbReference type="SAM" id="MobiDB-lite"/>
    </source>
</evidence>
<evidence type="ECO:0000313" key="7">
    <source>
        <dbReference type="EMBL" id="KAD5802822.1"/>
    </source>
</evidence>
<dbReference type="SUPFAM" id="SSF55856">
    <property type="entry name" value="Cytochrome b5-like heme/steroid binding domain"/>
    <property type="match status" value="1"/>
</dbReference>
<dbReference type="Pfam" id="PF00173">
    <property type="entry name" value="Cyt-b5"/>
    <property type="match status" value="1"/>
</dbReference>
<evidence type="ECO:0000256" key="3">
    <source>
        <dbReference type="ARBA" id="ARBA00023004"/>
    </source>
</evidence>
<dbReference type="PROSITE" id="PS50255">
    <property type="entry name" value="CYTOCHROME_B5_2"/>
    <property type="match status" value="1"/>
</dbReference>
<dbReference type="GO" id="GO:0004128">
    <property type="term" value="F:cytochrome-b5 reductase activity, acting on NAD(P)H"/>
    <property type="evidence" value="ECO:0007669"/>
    <property type="project" value="TreeGrafter"/>
</dbReference>
<feature type="region of interest" description="Disordered" evidence="5">
    <location>
        <begin position="231"/>
        <end position="268"/>
    </location>
</feature>
<gene>
    <name evidence="7" type="ORF">E3N88_14182</name>
</gene>
<dbReference type="Gene3D" id="3.10.120.10">
    <property type="entry name" value="Cytochrome b5-like heme/steroid binding domain"/>
    <property type="match status" value="1"/>
</dbReference>
<evidence type="ECO:0000313" key="8">
    <source>
        <dbReference type="Proteomes" id="UP000326396"/>
    </source>
</evidence>
<keyword evidence="8" id="KW-1185">Reference proteome</keyword>
<dbReference type="InterPro" id="IPR051872">
    <property type="entry name" value="Cytochrome_b5/Flavoprotein_Rdt"/>
</dbReference>
<dbReference type="EMBL" id="SZYD01000007">
    <property type="protein sequence ID" value="KAD5802822.1"/>
    <property type="molecule type" value="Genomic_DNA"/>
</dbReference>
<name>A0A5N6P127_9ASTR</name>
<dbReference type="Proteomes" id="UP000326396">
    <property type="component" value="Linkage Group LG15"/>
</dbReference>
<accession>A0A5N6P127</accession>
<proteinExistence type="inferred from homology"/>
<dbReference type="InterPro" id="IPR001199">
    <property type="entry name" value="Cyt_B5-like_heme/steroid-bd"/>
</dbReference>
<keyword evidence="2 4" id="KW-0479">Metal-binding</keyword>
<feature type="region of interest" description="Disordered" evidence="5">
    <location>
        <begin position="1"/>
        <end position="21"/>
    </location>
</feature>
<dbReference type="GO" id="GO:0046872">
    <property type="term" value="F:metal ion binding"/>
    <property type="evidence" value="ECO:0007669"/>
    <property type="project" value="UniProtKB-UniRule"/>
</dbReference>
<evidence type="ECO:0000256" key="4">
    <source>
        <dbReference type="RuleBase" id="RU362121"/>
    </source>
</evidence>
<dbReference type="AlphaFoldDB" id="A0A5N6P127"/>
<comment type="caution">
    <text evidence="7">The sequence shown here is derived from an EMBL/GenBank/DDBJ whole genome shotgun (WGS) entry which is preliminary data.</text>
</comment>
<dbReference type="PANTHER" id="PTHR46237">
    <property type="entry name" value="CYTOCHROME B5 REDUCTASE 4 FAMILY MEMBER"/>
    <property type="match status" value="1"/>
</dbReference>
<organism evidence="7 8">
    <name type="scientific">Mikania micrantha</name>
    <name type="common">bitter vine</name>
    <dbReference type="NCBI Taxonomy" id="192012"/>
    <lineage>
        <taxon>Eukaryota</taxon>
        <taxon>Viridiplantae</taxon>
        <taxon>Streptophyta</taxon>
        <taxon>Embryophyta</taxon>
        <taxon>Tracheophyta</taxon>
        <taxon>Spermatophyta</taxon>
        <taxon>Magnoliopsida</taxon>
        <taxon>eudicotyledons</taxon>
        <taxon>Gunneridae</taxon>
        <taxon>Pentapetalae</taxon>
        <taxon>asterids</taxon>
        <taxon>campanulids</taxon>
        <taxon>Asterales</taxon>
        <taxon>Asteraceae</taxon>
        <taxon>Asteroideae</taxon>
        <taxon>Heliantheae alliance</taxon>
        <taxon>Eupatorieae</taxon>
        <taxon>Mikania</taxon>
    </lineage>
</organism>
<dbReference type="SMART" id="SM01117">
    <property type="entry name" value="Cyt-b5"/>
    <property type="match status" value="1"/>
</dbReference>
<sequence>MSIKDEKKSSGTIWGDKSRSNLDVEKQEKVGSLTFKVIDASSQKSSTEQAGSNVGSSQEIKSGVTKPASRAKVPFQIGYSHMDWLKVTRTHPDLAGLKGQSNKRLIPLSEVKQHNTEDSMWTVLKGRVYNITPYMKFHPGGVEMLMKAVGKDCTALFMENAPTAAVENVPHATIRDGLKAALLESLEDIDNQLKFADSVGKEKLRGRSSSWFMGEGGATDRFKGENVGNLMGKEAAGSRDSGGGGSLENKLPHWLRKAVRHGGGDVPS</sequence>
<evidence type="ECO:0000256" key="2">
    <source>
        <dbReference type="ARBA" id="ARBA00022723"/>
    </source>
</evidence>
<keyword evidence="3 4" id="KW-0408">Iron</keyword>
<dbReference type="OrthoDB" id="432299at2759"/>
<keyword evidence="1 4" id="KW-0349">Heme</keyword>
<dbReference type="PROSITE" id="PS00191">
    <property type="entry name" value="CYTOCHROME_B5_1"/>
    <property type="match status" value="1"/>
</dbReference>
<evidence type="ECO:0000256" key="1">
    <source>
        <dbReference type="ARBA" id="ARBA00022617"/>
    </source>
</evidence>
<comment type="similarity">
    <text evidence="4">Belongs to the cytochrome b5 family.</text>
</comment>
<dbReference type="PANTHER" id="PTHR46237:SF1">
    <property type="entry name" value="CYTOCHROME B5 REDUCTASE 4"/>
    <property type="match status" value="1"/>
</dbReference>
<dbReference type="GO" id="GO:0020037">
    <property type="term" value="F:heme binding"/>
    <property type="evidence" value="ECO:0007669"/>
    <property type="project" value="UniProtKB-UniRule"/>
</dbReference>
<feature type="domain" description="Cytochrome b5 heme-binding" evidence="6">
    <location>
        <begin position="103"/>
        <end position="172"/>
    </location>
</feature>
<evidence type="ECO:0000259" key="6">
    <source>
        <dbReference type="PROSITE" id="PS50255"/>
    </source>
</evidence>
<dbReference type="InterPro" id="IPR036400">
    <property type="entry name" value="Cyt_B5-like_heme/steroid_sf"/>
</dbReference>
<feature type="region of interest" description="Disordered" evidence="5">
    <location>
        <begin position="40"/>
        <end position="67"/>
    </location>
</feature>